<evidence type="ECO:0000256" key="4">
    <source>
        <dbReference type="SAM" id="Phobius"/>
    </source>
</evidence>
<feature type="transmembrane region" description="Helical" evidence="4">
    <location>
        <begin position="148"/>
        <end position="169"/>
    </location>
</feature>
<dbReference type="AlphaFoldDB" id="A0AAV3XL60"/>
<dbReference type="EMBL" id="BLAY01000112">
    <property type="protein sequence ID" value="GET41182.1"/>
    <property type="molecule type" value="Genomic_DNA"/>
</dbReference>
<dbReference type="InterPro" id="IPR011990">
    <property type="entry name" value="TPR-like_helical_dom_sf"/>
</dbReference>
<accession>A0AAV3XL60</accession>
<dbReference type="PROSITE" id="PS50005">
    <property type="entry name" value="TPR"/>
    <property type="match status" value="2"/>
</dbReference>
<dbReference type="SUPFAM" id="SSF81901">
    <property type="entry name" value="HCP-like"/>
    <property type="match status" value="1"/>
</dbReference>
<dbReference type="Proteomes" id="UP001050975">
    <property type="component" value="Unassembled WGS sequence"/>
</dbReference>
<dbReference type="SMART" id="SM00028">
    <property type="entry name" value="TPR"/>
    <property type="match status" value="4"/>
</dbReference>
<organism evidence="5 6">
    <name type="scientific">Microseira wollei NIES-4236</name>
    <dbReference type="NCBI Taxonomy" id="2530354"/>
    <lineage>
        <taxon>Bacteria</taxon>
        <taxon>Bacillati</taxon>
        <taxon>Cyanobacteriota</taxon>
        <taxon>Cyanophyceae</taxon>
        <taxon>Oscillatoriophycideae</taxon>
        <taxon>Aerosakkonematales</taxon>
        <taxon>Aerosakkonemataceae</taxon>
        <taxon>Microseira</taxon>
    </lineage>
</organism>
<comment type="caution">
    <text evidence="5">The sequence shown here is derived from an EMBL/GenBank/DDBJ whole genome shotgun (WGS) entry which is preliminary data.</text>
</comment>
<keyword evidence="4" id="KW-1133">Transmembrane helix</keyword>
<dbReference type="Pfam" id="PF13432">
    <property type="entry name" value="TPR_16"/>
    <property type="match status" value="1"/>
</dbReference>
<dbReference type="Pfam" id="PF13414">
    <property type="entry name" value="TPR_11"/>
    <property type="match status" value="1"/>
</dbReference>
<feature type="repeat" description="TPR" evidence="3">
    <location>
        <begin position="252"/>
        <end position="285"/>
    </location>
</feature>
<dbReference type="RefSeq" id="WP_226587397.1">
    <property type="nucleotide sequence ID" value="NZ_BLAY01000112.1"/>
</dbReference>
<protein>
    <submittedName>
        <fullName evidence="5">Tetratricopeptide TPR_2</fullName>
    </submittedName>
</protein>
<sequence length="499" mass="57398">MAQTLPDSLLERAVERYEKAIASLETAAEDLSVEHVLDVLIARDAVQVAMSDKTQHHSGRLIKAVKDLDNRLKEQARYINRVTKLAEWQAIFNPPEKEWWWLLDPITPKPWRDQFDWLWRFFSLVFLTASLSLVVDISTRFLSGGPDIAGAFAVIIPSILTLLAGEGALTKRGQEGIEYILTSLKLEKAWWDEIICLAAGLLLWLLFVFWSLIPWIADNYYVPTAAQAAEYGRLNVAEEHYNRALKLNPENTEIYYKLGQLYEEAKDYNKAIENYKTSWKGKAQAASDIARLYLQQQNYRQADDWLQTALEPQIILLRNNKAFTITRRDFKTLTRFGIIDGQNSEKLDKLSDLSQQQFEAIKDKATLTDKQFDTLKNLVYFYLKNGKNLDSDRWLYVALPFTKNDKKKQAIILAYQGWSQLKQGRYPDAETQLRNAVSFDKQFAISHCLLAQVLEKQKNQAGAKTSWEQCVKYASQYNPDENTWISLALKSLASEGKSK</sequence>
<feature type="transmembrane region" description="Helical" evidence="4">
    <location>
        <begin position="117"/>
        <end position="142"/>
    </location>
</feature>
<dbReference type="InterPro" id="IPR051012">
    <property type="entry name" value="CellSynth/LPSAsmb/PSIAsmb"/>
</dbReference>
<evidence type="ECO:0000256" key="1">
    <source>
        <dbReference type="ARBA" id="ARBA00022737"/>
    </source>
</evidence>
<keyword evidence="6" id="KW-1185">Reference proteome</keyword>
<gene>
    <name evidence="5" type="ORF">MiSe_59940</name>
</gene>
<evidence type="ECO:0000313" key="5">
    <source>
        <dbReference type="EMBL" id="GET41182.1"/>
    </source>
</evidence>
<dbReference type="InterPro" id="IPR019734">
    <property type="entry name" value="TPR_rpt"/>
</dbReference>
<dbReference type="PANTHER" id="PTHR45586:SF1">
    <property type="entry name" value="LIPOPOLYSACCHARIDE ASSEMBLY PROTEIN B"/>
    <property type="match status" value="1"/>
</dbReference>
<feature type="transmembrane region" description="Helical" evidence="4">
    <location>
        <begin position="190"/>
        <end position="213"/>
    </location>
</feature>
<evidence type="ECO:0000256" key="2">
    <source>
        <dbReference type="ARBA" id="ARBA00022803"/>
    </source>
</evidence>
<dbReference type="PANTHER" id="PTHR45586">
    <property type="entry name" value="TPR REPEAT-CONTAINING PROTEIN PA4667"/>
    <property type="match status" value="1"/>
</dbReference>
<keyword evidence="4" id="KW-0472">Membrane</keyword>
<proteinExistence type="predicted"/>
<keyword evidence="4" id="KW-0812">Transmembrane</keyword>
<keyword evidence="2 3" id="KW-0802">TPR repeat</keyword>
<keyword evidence="1" id="KW-0677">Repeat</keyword>
<evidence type="ECO:0000313" key="6">
    <source>
        <dbReference type="Proteomes" id="UP001050975"/>
    </source>
</evidence>
<feature type="repeat" description="TPR" evidence="3">
    <location>
        <begin position="218"/>
        <end position="251"/>
    </location>
</feature>
<reference evidence="5" key="1">
    <citation type="submission" date="2019-10" db="EMBL/GenBank/DDBJ databases">
        <title>Draft genome sequece of Microseira wollei NIES-4236.</title>
        <authorList>
            <person name="Yamaguchi H."/>
            <person name="Suzuki S."/>
            <person name="Kawachi M."/>
        </authorList>
    </citation>
    <scope>NUCLEOTIDE SEQUENCE</scope>
    <source>
        <strain evidence="5">NIES-4236</strain>
    </source>
</reference>
<dbReference type="Gene3D" id="1.25.40.10">
    <property type="entry name" value="Tetratricopeptide repeat domain"/>
    <property type="match status" value="2"/>
</dbReference>
<name>A0AAV3XL60_9CYAN</name>
<evidence type="ECO:0000256" key="3">
    <source>
        <dbReference type="PROSITE-ProRule" id="PRU00339"/>
    </source>
</evidence>